<sequence length="293" mass="32548">MRMAAARPTTGALNESVEQDLGAGTQDSRSQPRHRQNCVDGILRISGTRLRHGTRVFVRCRRCRCAVFRHLRLWCDPVRHQDNQRSRIAVSLDLEARTRIHSFDRALGLHRRHAHRARECRSSPCQGKAADSGPRFGRIVPFVERRNLLSLLARIILVMSTNAMNKENAIATNYFSAILARRALIGKLLFFGTAIVISYNTGLMNSRSESAQPVLQADRNFEIRKAAMMHVARNTLEAGEPTMISALSAVVTVRRIGDSSDTGCDVLAQKLLVPGSQTLGVWTVSADKCSPSH</sequence>
<evidence type="ECO:0000313" key="3">
    <source>
        <dbReference type="Proteomes" id="UP000044098"/>
    </source>
</evidence>
<evidence type="ECO:0000256" key="1">
    <source>
        <dbReference type="SAM" id="MobiDB-lite"/>
    </source>
</evidence>
<accession>A0AAD2J4L0</accession>
<organism evidence="2 3">
    <name type="scientific">Achromobacter aegrifaciens</name>
    <dbReference type="NCBI Taxonomy" id="1287736"/>
    <lineage>
        <taxon>Bacteria</taxon>
        <taxon>Pseudomonadati</taxon>
        <taxon>Pseudomonadota</taxon>
        <taxon>Betaproteobacteria</taxon>
        <taxon>Burkholderiales</taxon>
        <taxon>Alcaligenaceae</taxon>
        <taxon>Achromobacter</taxon>
    </lineage>
</organism>
<dbReference type="Proteomes" id="UP000044098">
    <property type="component" value="Unassembled WGS sequence"/>
</dbReference>
<proteinExistence type="predicted"/>
<reference evidence="2 3" key="1">
    <citation type="submission" date="2015-09" db="EMBL/GenBank/DDBJ databases">
        <authorList>
            <consortium name="Pathogen Informatics"/>
        </authorList>
    </citation>
    <scope>NUCLEOTIDE SEQUENCE [LARGE SCALE GENOMIC DNA]</scope>
    <source>
        <strain evidence="2 3">2789STDY5608625</strain>
    </source>
</reference>
<evidence type="ECO:0000313" key="2">
    <source>
        <dbReference type="EMBL" id="CUJ70290.1"/>
    </source>
</evidence>
<comment type="caution">
    <text evidence="2">The sequence shown here is derived from an EMBL/GenBank/DDBJ whole genome shotgun (WGS) entry which is preliminary data.</text>
</comment>
<dbReference type="AlphaFoldDB" id="A0AAD2J4L0"/>
<gene>
    <name evidence="2" type="ORF">ERS370000_05372</name>
</gene>
<name>A0AAD2J4L0_ACHAE</name>
<feature type="region of interest" description="Disordered" evidence="1">
    <location>
        <begin position="1"/>
        <end position="35"/>
    </location>
</feature>
<protein>
    <submittedName>
        <fullName evidence="2">Uncharacterized protein</fullName>
    </submittedName>
</protein>
<dbReference type="EMBL" id="CYTK01000012">
    <property type="protein sequence ID" value="CUJ70290.1"/>
    <property type="molecule type" value="Genomic_DNA"/>
</dbReference>